<reference evidence="2 3" key="1">
    <citation type="submission" date="2016-09" db="EMBL/GenBank/DDBJ databases">
        <authorList>
            <person name="Capua I."/>
            <person name="De Benedictis P."/>
            <person name="Joannis T."/>
            <person name="Lombin L.H."/>
            <person name="Cattoli G."/>
        </authorList>
    </citation>
    <scope>NUCLEOTIDE SEQUENCE [LARGE SCALE GENOMIC DNA]</scope>
    <source>
        <strain evidence="2 3">UB20</strain>
    </source>
</reference>
<keyword evidence="1" id="KW-0812">Transmembrane</keyword>
<keyword evidence="1" id="KW-1133">Transmembrane helix</keyword>
<accession>A0A1D3UF10</accession>
<name>A0A1D3UF10_TANFO</name>
<dbReference type="Proteomes" id="UP000182057">
    <property type="component" value="Unassembled WGS sequence"/>
</dbReference>
<dbReference type="AlphaFoldDB" id="A0A1D3UF10"/>
<dbReference type="EMBL" id="FMMM01000019">
    <property type="protein sequence ID" value="SCQ18661.1"/>
    <property type="molecule type" value="Genomic_DNA"/>
</dbReference>
<evidence type="ECO:0000256" key="1">
    <source>
        <dbReference type="SAM" id="Phobius"/>
    </source>
</evidence>
<evidence type="ECO:0000313" key="2">
    <source>
        <dbReference type="EMBL" id="SCQ18661.1"/>
    </source>
</evidence>
<protein>
    <submittedName>
        <fullName evidence="2">Uncharacterized protein</fullName>
    </submittedName>
</protein>
<organism evidence="2 3">
    <name type="scientific">Tannerella forsythia</name>
    <name type="common">Bacteroides forsythus</name>
    <dbReference type="NCBI Taxonomy" id="28112"/>
    <lineage>
        <taxon>Bacteria</taxon>
        <taxon>Pseudomonadati</taxon>
        <taxon>Bacteroidota</taxon>
        <taxon>Bacteroidia</taxon>
        <taxon>Bacteroidales</taxon>
        <taxon>Tannerellaceae</taxon>
        <taxon>Tannerella</taxon>
    </lineage>
</organism>
<feature type="transmembrane region" description="Helical" evidence="1">
    <location>
        <begin position="12"/>
        <end position="30"/>
    </location>
</feature>
<sequence length="156" mass="17857">MDWIEFVKDWGGLILSALGITGGVFAYLRHDRKLKLQEKRLNDLQIRQLQKAEAKELQADIKCNAYRSKSNSIVKIVNAGPADASNVRVEILDQDKLDGLIFFHQNWGPYDLINAANSVEERIALCEGHDEFIKLKIVWDDDFCKNRETILNVQLS</sequence>
<gene>
    <name evidence="2" type="ORF">TFUB20_00425</name>
</gene>
<dbReference type="OrthoDB" id="1095069at2"/>
<dbReference type="RefSeq" id="WP_074449413.1">
    <property type="nucleotide sequence ID" value="NZ_FMMM01000019.1"/>
</dbReference>
<proteinExistence type="predicted"/>
<keyword evidence="1" id="KW-0472">Membrane</keyword>
<evidence type="ECO:0000313" key="3">
    <source>
        <dbReference type="Proteomes" id="UP000182057"/>
    </source>
</evidence>